<feature type="compositionally biased region" description="Polar residues" evidence="3">
    <location>
        <begin position="1074"/>
        <end position="1092"/>
    </location>
</feature>
<evidence type="ECO:0000256" key="5">
    <source>
        <dbReference type="SAM" id="SignalP"/>
    </source>
</evidence>
<dbReference type="Gene3D" id="2.120.10.80">
    <property type="entry name" value="Kelch-type beta propeller"/>
    <property type="match status" value="1"/>
</dbReference>
<dbReference type="PANTHER" id="PTHR46260">
    <property type="entry name" value="RING-TYPE DOMAIN-CONTAINING PROTEIN"/>
    <property type="match status" value="1"/>
</dbReference>
<dbReference type="SMART" id="SM00612">
    <property type="entry name" value="Kelch"/>
    <property type="match status" value="2"/>
</dbReference>
<keyword evidence="1" id="KW-0880">Kelch repeat</keyword>
<evidence type="ECO:0000313" key="7">
    <source>
        <dbReference type="Proteomes" id="UP000663828"/>
    </source>
</evidence>
<accession>A0A814B010</accession>
<dbReference type="EMBL" id="CAJNOR010000464">
    <property type="protein sequence ID" value="CAF0922405.1"/>
    <property type="molecule type" value="Genomic_DNA"/>
</dbReference>
<evidence type="ECO:0000256" key="4">
    <source>
        <dbReference type="SAM" id="Phobius"/>
    </source>
</evidence>
<sequence>MMVLKRNIMRFVCLLIYLVNTEGKIFCSFDEKSRLCQWKLFGWDIYHSCGYKPKVNEHLCIRKYLDGSKSTVLIKLHSSPNEQYCFKFKYLMTGIMMNTCMNFYGKSLANITKPSRLFSTFCISNETLKLNWYSSVIPLLENLTMINIITESTGIPSNHSLIIKDLSIDQCNPITQLTSIVPSPLTRTKQTWFQYQWLFIFLSILCLGIVSVIFYLYVTRKKSMVIERMPNSSITLSHHFYEEPISVILQPSIDINEYDHVRDNYEYQSIFKHYGLERSMQSYSDDELTKRVNNHLYDKNEILERNTSNKKTAKAKTVSKVSRTPSSARSNRSKSVPKQARSSDQGSVIKIVVPSAAKARKTKYTSKNTLKQQQRPKNLSSPKVAPHTPLHSASSTTSASIQKLPRFQSDVAKTVSRSPGAVGFNPMKNLSNLDLDEINMFVRDMFNNRIDSAEKPRHYRPSRIPLICPDDSNGHLTEYIKTRNHCLDLFEEYVNNIRRQHGLVRNAASDPPIFEPGISITGPHIKKDTAIVDKEDSKVIKKLNATEPRKKYALIHESMGIFIIGGYILHVNVPIQKEPTTDYLFKFTGETVKIPPLTPCRVHFGVYADANGIYIAGGQTINNELLDDIQRLNLQTLKWEHIVKLMNPIAACGMTLDDGRIYLVGGYDIVQGQTVLLSDFTVYNLSSNDFERSSDLPTPRCRSLVFSTNRAVFCVSGLVQKHNENGIKNMQICHDILRWSLDTPTWTKISETPVLTKYHALSFNNPYLEVTKRTLHKQSDSDATTNESYYDFRTNVWTNGRAPTPTESPPSRSITTPKKSKQTSKSKTPAKTPSKTRVCQHRRFECIQVTYRNSHKCITNFNRLTTVAHIIDALLDDLAEKQNFTINDCCLYVEHPPYLYPLKTTDFIQDILLHYASSDIRFKLSFKRNSSPSRFAQRKKLLRTPVQRPILTNAYEQLKIQESLIRKQHEIISQLRSTNLSNNYSSSSNYANYFDWVTGTDDCDIDSDDSRSTSDMIPVCRRQSRQDEYHQAINQHTTNSTRSLSRVRFRTSTVRSSPSTVTSEVRSILKKISSNPRTTSVDRTLSTSKQRATTTKYTSDDDDLSDRSTTDSCIGSLSSDDSNSYTINQHHLETLV</sequence>
<proteinExistence type="predicted"/>
<feature type="compositionally biased region" description="Polar residues" evidence="3">
    <location>
        <begin position="365"/>
        <end position="381"/>
    </location>
</feature>
<keyword evidence="7" id="KW-1185">Reference proteome</keyword>
<keyword evidence="4" id="KW-0812">Transmembrane</keyword>
<feature type="compositionally biased region" description="Polar residues" evidence="3">
    <location>
        <begin position="323"/>
        <end position="346"/>
    </location>
</feature>
<feature type="chain" id="PRO_5032350871" evidence="5">
    <location>
        <begin position="24"/>
        <end position="1136"/>
    </location>
</feature>
<feature type="compositionally biased region" description="Polar residues" evidence="3">
    <location>
        <begin position="391"/>
        <end position="401"/>
    </location>
</feature>
<feature type="region of interest" description="Disordered" evidence="3">
    <location>
        <begin position="800"/>
        <end position="835"/>
    </location>
</feature>
<feature type="region of interest" description="Disordered" evidence="3">
    <location>
        <begin position="1074"/>
        <end position="1122"/>
    </location>
</feature>
<feature type="compositionally biased region" description="Low complexity" evidence="3">
    <location>
        <begin position="825"/>
        <end position="835"/>
    </location>
</feature>
<keyword evidence="4" id="KW-0472">Membrane</keyword>
<comment type="caution">
    <text evidence="6">The sequence shown here is derived from an EMBL/GenBank/DDBJ whole genome shotgun (WGS) entry which is preliminary data.</text>
</comment>
<reference evidence="6" key="1">
    <citation type="submission" date="2021-02" db="EMBL/GenBank/DDBJ databases">
        <authorList>
            <person name="Nowell W R."/>
        </authorList>
    </citation>
    <scope>NUCLEOTIDE SEQUENCE</scope>
</reference>
<name>A0A814B010_ADIRI</name>
<keyword evidence="2" id="KW-0677">Repeat</keyword>
<feature type="transmembrane region" description="Helical" evidence="4">
    <location>
        <begin position="197"/>
        <end position="218"/>
    </location>
</feature>
<gene>
    <name evidence="6" type="ORF">XAT740_LOCUS9111</name>
</gene>
<evidence type="ECO:0000256" key="1">
    <source>
        <dbReference type="ARBA" id="ARBA00022441"/>
    </source>
</evidence>
<dbReference type="Proteomes" id="UP000663828">
    <property type="component" value="Unassembled WGS sequence"/>
</dbReference>
<protein>
    <submittedName>
        <fullName evidence="6">Uncharacterized protein</fullName>
    </submittedName>
</protein>
<dbReference type="SUPFAM" id="SSF117281">
    <property type="entry name" value="Kelch motif"/>
    <property type="match status" value="1"/>
</dbReference>
<keyword evidence="4" id="KW-1133">Transmembrane helix</keyword>
<feature type="signal peptide" evidence="5">
    <location>
        <begin position="1"/>
        <end position="23"/>
    </location>
</feature>
<dbReference type="Pfam" id="PF24681">
    <property type="entry name" value="Kelch_KLHDC2_KLHL20_DRC7"/>
    <property type="match status" value="1"/>
</dbReference>
<feature type="compositionally biased region" description="Polar residues" evidence="3">
    <location>
        <begin position="1113"/>
        <end position="1122"/>
    </location>
</feature>
<evidence type="ECO:0000313" key="6">
    <source>
        <dbReference type="EMBL" id="CAF0922405.1"/>
    </source>
</evidence>
<dbReference type="InterPro" id="IPR006652">
    <property type="entry name" value="Kelch_1"/>
</dbReference>
<evidence type="ECO:0000256" key="2">
    <source>
        <dbReference type="ARBA" id="ARBA00022737"/>
    </source>
</evidence>
<dbReference type="InterPro" id="IPR051746">
    <property type="entry name" value="Kelch_domain_containing_8"/>
</dbReference>
<evidence type="ECO:0000256" key="3">
    <source>
        <dbReference type="SAM" id="MobiDB-lite"/>
    </source>
</evidence>
<organism evidence="6 7">
    <name type="scientific">Adineta ricciae</name>
    <name type="common">Rotifer</name>
    <dbReference type="NCBI Taxonomy" id="249248"/>
    <lineage>
        <taxon>Eukaryota</taxon>
        <taxon>Metazoa</taxon>
        <taxon>Spiralia</taxon>
        <taxon>Gnathifera</taxon>
        <taxon>Rotifera</taxon>
        <taxon>Eurotatoria</taxon>
        <taxon>Bdelloidea</taxon>
        <taxon>Adinetida</taxon>
        <taxon>Adinetidae</taxon>
        <taxon>Adineta</taxon>
    </lineage>
</organism>
<dbReference type="PANTHER" id="PTHR46260:SF3">
    <property type="entry name" value="RING-TYPE DOMAIN-CONTAINING PROTEIN"/>
    <property type="match status" value="1"/>
</dbReference>
<feature type="region of interest" description="Disordered" evidence="3">
    <location>
        <begin position="304"/>
        <end position="402"/>
    </location>
</feature>
<dbReference type="AlphaFoldDB" id="A0A814B010"/>
<dbReference type="InterPro" id="IPR015915">
    <property type="entry name" value="Kelch-typ_b-propeller"/>
</dbReference>
<keyword evidence="5" id="KW-0732">Signal</keyword>